<evidence type="ECO:0000256" key="7">
    <source>
        <dbReference type="ARBA" id="ARBA00022840"/>
    </source>
</evidence>
<dbReference type="PANTHER" id="PTHR24421">
    <property type="entry name" value="NITRATE/NITRITE SENSOR PROTEIN NARX-RELATED"/>
    <property type="match status" value="1"/>
</dbReference>
<keyword evidence="14" id="KW-1185">Reference proteome</keyword>
<feature type="transmembrane region" description="Helical" evidence="10">
    <location>
        <begin position="115"/>
        <end position="134"/>
    </location>
</feature>
<proteinExistence type="predicted"/>
<dbReference type="PANTHER" id="PTHR24421:SF10">
    <property type="entry name" value="NITRATE_NITRITE SENSOR PROTEIN NARQ"/>
    <property type="match status" value="1"/>
</dbReference>
<keyword evidence="8" id="KW-0902">Two-component regulatory system</keyword>
<dbReference type="InterPro" id="IPR011712">
    <property type="entry name" value="Sig_transdc_His_kin_sub3_dim/P"/>
</dbReference>
<evidence type="ECO:0000259" key="11">
    <source>
        <dbReference type="Pfam" id="PF02518"/>
    </source>
</evidence>
<evidence type="ECO:0000313" key="14">
    <source>
        <dbReference type="Proteomes" id="UP001195903"/>
    </source>
</evidence>
<dbReference type="SUPFAM" id="SSF55874">
    <property type="entry name" value="ATPase domain of HSP90 chaperone/DNA topoisomerase II/histidine kinase"/>
    <property type="match status" value="1"/>
</dbReference>
<evidence type="ECO:0000256" key="3">
    <source>
        <dbReference type="ARBA" id="ARBA00022553"/>
    </source>
</evidence>
<accession>A0ABS5V234</accession>
<feature type="transmembrane region" description="Helical" evidence="10">
    <location>
        <begin position="42"/>
        <end position="61"/>
    </location>
</feature>
<dbReference type="InterPro" id="IPR036890">
    <property type="entry name" value="HATPase_C_sf"/>
</dbReference>
<keyword evidence="10" id="KW-0472">Membrane</keyword>
<gene>
    <name evidence="13" type="ORF">KJI95_05565</name>
</gene>
<name>A0ABS5V234_9GAMM</name>
<feature type="domain" description="Histidine kinase/HSP90-like ATPase" evidence="11">
    <location>
        <begin position="294"/>
        <end position="398"/>
    </location>
</feature>
<dbReference type="Pfam" id="PF02518">
    <property type="entry name" value="HATPase_c"/>
    <property type="match status" value="1"/>
</dbReference>
<dbReference type="EMBL" id="JAHEPS010000001">
    <property type="protein sequence ID" value="MBT1443993.1"/>
    <property type="molecule type" value="Genomic_DNA"/>
</dbReference>
<sequence length="409" mass="44921">MTSVGERASRLSADGFNPSLCASGVLGAVITFLLLDFDGQKAVLALLILLFLIGFLLVNLAHSLKLGERTRFIALGCQLVSFGAINLLCADMLSSILLVIIAGQLPFLRPMRQSLLLLIAANLFVYLVQTLYWQHDWRNLIVAGLLYLAFELFSLSVSRNVVSEREARAALELKNAELASTQALLEQSVRQSERLKLSRDLHDICGHQLTALTLNLDYLSHQANEPLKQGLIDTRLIAKELLGEIRKVVRAERRDTQLNLVAVLDEMLSRLGGRSIRFDHALDGADIPATVAEAALRICQEALTNAIKYGSGDVVMKLFIDQGQLQIRIDNPVDKPVNKKWRSKRRSHGDSGVGLHSMAERANALGGTLHSGLRSELDSEQQSEPQQGFWQVSASLPLYLTSAPGTAQA</sequence>
<dbReference type="Proteomes" id="UP001195903">
    <property type="component" value="Unassembled WGS sequence"/>
</dbReference>
<evidence type="ECO:0000256" key="8">
    <source>
        <dbReference type="ARBA" id="ARBA00023012"/>
    </source>
</evidence>
<feature type="domain" description="Signal transduction histidine kinase subgroup 3 dimerisation and phosphoacceptor" evidence="12">
    <location>
        <begin position="193"/>
        <end position="254"/>
    </location>
</feature>
<keyword evidence="10" id="KW-0812">Transmembrane</keyword>
<comment type="caution">
    <text evidence="13">The sequence shown here is derived from an EMBL/GenBank/DDBJ whole genome shotgun (WGS) entry which is preliminary data.</text>
</comment>
<evidence type="ECO:0000313" key="13">
    <source>
        <dbReference type="EMBL" id="MBT1443993.1"/>
    </source>
</evidence>
<evidence type="ECO:0000256" key="1">
    <source>
        <dbReference type="ARBA" id="ARBA00000085"/>
    </source>
</evidence>
<dbReference type="Gene3D" id="1.20.5.1930">
    <property type="match status" value="1"/>
</dbReference>
<evidence type="ECO:0000256" key="9">
    <source>
        <dbReference type="SAM" id="MobiDB-lite"/>
    </source>
</evidence>
<keyword evidence="5" id="KW-0547">Nucleotide-binding</keyword>
<evidence type="ECO:0000256" key="10">
    <source>
        <dbReference type="SAM" id="Phobius"/>
    </source>
</evidence>
<evidence type="ECO:0000256" key="2">
    <source>
        <dbReference type="ARBA" id="ARBA00012438"/>
    </source>
</evidence>
<keyword evidence="6" id="KW-0418">Kinase</keyword>
<feature type="region of interest" description="Disordered" evidence="9">
    <location>
        <begin position="336"/>
        <end position="355"/>
    </location>
</feature>
<dbReference type="CDD" id="cd16917">
    <property type="entry name" value="HATPase_UhpB-NarQ-NarX-like"/>
    <property type="match status" value="1"/>
</dbReference>
<feature type="transmembrane region" description="Helical" evidence="10">
    <location>
        <begin position="73"/>
        <end position="103"/>
    </location>
</feature>
<keyword evidence="10" id="KW-1133">Transmembrane helix</keyword>
<reference evidence="13 14" key="1">
    <citation type="submission" date="2021-05" db="EMBL/GenBank/DDBJ databases">
        <title>Shewanella sp. JM162201.</title>
        <authorList>
            <person name="Xu S."/>
            <person name="Li A."/>
        </authorList>
    </citation>
    <scope>NUCLEOTIDE SEQUENCE [LARGE SCALE GENOMIC DNA]</scope>
    <source>
        <strain evidence="13 14">JM162201</strain>
    </source>
</reference>
<keyword evidence="4" id="KW-0808">Transferase</keyword>
<dbReference type="EC" id="2.7.13.3" evidence="2"/>
<dbReference type="Pfam" id="PF07730">
    <property type="entry name" value="HisKA_3"/>
    <property type="match status" value="1"/>
</dbReference>
<dbReference type="InterPro" id="IPR050482">
    <property type="entry name" value="Sensor_HK_TwoCompSys"/>
</dbReference>
<feature type="transmembrane region" description="Helical" evidence="10">
    <location>
        <begin position="16"/>
        <end position="35"/>
    </location>
</feature>
<protein>
    <recommendedName>
        <fullName evidence="2">histidine kinase</fullName>
        <ecNumber evidence="2">2.7.13.3</ecNumber>
    </recommendedName>
</protein>
<evidence type="ECO:0000256" key="5">
    <source>
        <dbReference type="ARBA" id="ARBA00022741"/>
    </source>
</evidence>
<feature type="compositionally biased region" description="Basic residues" evidence="9">
    <location>
        <begin position="338"/>
        <end position="347"/>
    </location>
</feature>
<comment type="catalytic activity">
    <reaction evidence="1">
        <text>ATP + protein L-histidine = ADP + protein N-phospho-L-histidine.</text>
        <dbReference type="EC" id="2.7.13.3"/>
    </reaction>
</comment>
<evidence type="ECO:0000259" key="12">
    <source>
        <dbReference type="Pfam" id="PF07730"/>
    </source>
</evidence>
<organism evidence="13 14">
    <name type="scientific">Shewanella jiangmenensis</name>
    <dbReference type="NCBI Taxonomy" id="2837387"/>
    <lineage>
        <taxon>Bacteria</taxon>
        <taxon>Pseudomonadati</taxon>
        <taxon>Pseudomonadota</taxon>
        <taxon>Gammaproteobacteria</taxon>
        <taxon>Alteromonadales</taxon>
        <taxon>Shewanellaceae</taxon>
        <taxon>Shewanella</taxon>
    </lineage>
</organism>
<keyword evidence="7" id="KW-0067">ATP-binding</keyword>
<evidence type="ECO:0000256" key="6">
    <source>
        <dbReference type="ARBA" id="ARBA00022777"/>
    </source>
</evidence>
<evidence type="ECO:0000256" key="4">
    <source>
        <dbReference type="ARBA" id="ARBA00022679"/>
    </source>
</evidence>
<dbReference type="Gene3D" id="3.30.565.10">
    <property type="entry name" value="Histidine kinase-like ATPase, C-terminal domain"/>
    <property type="match status" value="1"/>
</dbReference>
<keyword evidence="3" id="KW-0597">Phosphoprotein</keyword>
<dbReference type="RefSeq" id="WP_214506136.1">
    <property type="nucleotide sequence ID" value="NZ_JAHEPS010000001.1"/>
</dbReference>
<dbReference type="InterPro" id="IPR003594">
    <property type="entry name" value="HATPase_dom"/>
</dbReference>